<evidence type="ECO:0000313" key="1">
    <source>
        <dbReference type="EMBL" id="KGO68414.1"/>
    </source>
</evidence>
<dbReference type="Proteomes" id="UP000030104">
    <property type="component" value="Unassembled WGS sequence"/>
</dbReference>
<evidence type="ECO:0000313" key="2">
    <source>
        <dbReference type="Proteomes" id="UP000030104"/>
    </source>
</evidence>
<keyword evidence="2" id="KW-1185">Reference proteome</keyword>
<comment type="caution">
    <text evidence="1">The sequence shown here is derived from an EMBL/GenBank/DDBJ whole genome shotgun (WGS) entry which is preliminary data.</text>
</comment>
<protein>
    <submittedName>
        <fullName evidence="1">Uncharacterized protein</fullName>
    </submittedName>
</protein>
<dbReference type="HOGENOM" id="CLU_1917763_0_0_1"/>
<accession>A0A0A2KKV3</accession>
<gene>
    <name evidence="1" type="ORF">PITC_070390</name>
</gene>
<dbReference type="EMBL" id="JQGA01001201">
    <property type="protein sequence ID" value="KGO68414.1"/>
    <property type="molecule type" value="Genomic_DNA"/>
</dbReference>
<dbReference type="AlphaFoldDB" id="A0A0A2KKV3"/>
<sequence length="132" mass="13792">MLPTVSLGFRIALEPSPPAALVCAKILITTSPAVVHVTQPAPVKYQPAAQAPAPISLMIPRTVVLAMQSHVLDSRLAAVRVAVLILRPRLPIAAHVVIRVAELHQLAALGLAATLVVTPYTAALAQLSLVLV</sequence>
<organism evidence="1 2">
    <name type="scientific">Penicillium italicum</name>
    <name type="common">Blue mold</name>
    <dbReference type="NCBI Taxonomy" id="40296"/>
    <lineage>
        <taxon>Eukaryota</taxon>
        <taxon>Fungi</taxon>
        <taxon>Dikarya</taxon>
        <taxon>Ascomycota</taxon>
        <taxon>Pezizomycotina</taxon>
        <taxon>Eurotiomycetes</taxon>
        <taxon>Eurotiomycetidae</taxon>
        <taxon>Eurotiales</taxon>
        <taxon>Aspergillaceae</taxon>
        <taxon>Penicillium</taxon>
    </lineage>
</organism>
<name>A0A0A2KKV3_PENIT</name>
<dbReference type="OrthoDB" id="4506138at2759"/>
<reference evidence="1 2" key="1">
    <citation type="journal article" date="2015" name="Mol. Plant Microbe Interact.">
        <title>Genome, transcriptome, and functional analyses of Penicillium expansum provide new insights into secondary metabolism and pathogenicity.</title>
        <authorList>
            <person name="Ballester A.R."/>
            <person name="Marcet-Houben M."/>
            <person name="Levin E."/>
            <person name="Sela N."/>
            <person name="Selma-Lazaro C."/>
            <person name="Carmona L."/>
            <person name="Wisniewski M."/>
            <person name="Droby S."/>
            <person name="Gonzalez-Candelas L."/>
            <person name="Gabaldon T."/>
        </authorList>
    </citation>
    <scope>NUCLEOTIDE SEQUENCE [LARGE SCALE GENOMIC DNA]</scope>
    <source>
        <strain evidence="1 2">PHI-1</strain>
    </source>
</reference>
<proteinExistence type="predicted"/>